<gene>
    <name evidence="11" type="primary">yfgM</name>
    <name evidence="11" type="ORF">BUCIPSTX3056_411</name>
</gene>
<organism evidence="11 12">
    <name type="scientific">Buchnera aphidicola</name>
    <name type="common">Cinara pseudotaxifoliae</name>
    <dbReference type="NCBI Taxonomy" id="655384"/>
    <lineage>
        <taxon>Bacteria</taxon>
        <taxon>Pseudomonadati</taxon>
        <taxon>Pseudomonadota</taxon>
        <taxon>Gammaproteobacteria</taxon>
        <taxon>Enterobacterales</taxon>
        <taxon>Erwiniaceae</taxon>
        <taxon>Buchnera</taxon>
    </lineage>
</organism>
<evidence type="ECO:0000256" key="3">
    <source>
        <dbReference type="ARBA" id="ARBA00022692"/>
    </source>
</evidence>
<evidence type="ECO:0000256" key="4">
    <source>
        <dbReference type="ARBA" id="ARBA00022989"/>
    </source>
</evidence>
<dbReference type="EMBL" id="LR217732">
    <property type="protein sequence ID" value="VFP86306.1"/>
    <property type="molecule type" value="Genomic_DNA"/>
</dbReference>
<dbReference type="PANTHER" id="PTHR38035">
    <property type="entry name" value="UPF0070 PROTEIN YFGM"/>
    <property type="match status" value="1"/>
</dbReference>
<dbReference type="Proteomes" id="UP000294449">
    <property type="component" value="Chromosome"/>
</dbReference>
<feature type="domain" description="Ancillary SecYEG translocon subunit/Cell division coordinator CpoB TPR" evidence="10">
    <location>
        <begin position="24"/>
        <end position="161"/>
    </location>
</feature>
<proteinExistence type="inferred from homology"/>
<dbReference type="AlphaFoldDB" id="A0A451DI30"/>
<dbReference type="STRING" id="655384.GCA_900128595_00413"/>
<protein>
    <recommendedName>
        <fullName evidence="8">Ancillary SecYEG translocon subunit</fullName>
    </recommendedName>
</protein>
<name>A0A451DI30_9GAMM</name>
<keyword evidence="6" id="KW-0143">Chaperone</keyword>
<feature type="transmembrane region" description="Helical" evidence="9">
    <location>
        <begin position="13"/>
        <end position="32"/>
    </location>
</feature>
<evidence type="ECO:0000256" key="1">
    <source>
        <dbReference type="ARBA" id="ARBA00004401"/>
    </source>
</evidence>
<dbReference type="Pfam" id="PF09976">
    <property type="entry name" value="TPR_21"/>
    <property type="match status" value="1"/>
</dbReference>
<evidence type="ECO:0000256" key="2">
    <source>
        <dbReference type="ARBA" id="ARBA00022475"/>
    </source>
</evidence>
<dbReference type="PANTHER" id="PTHR38035:SF1">
    <property type="entry name" value="ANCILLARY SECYEG TRANSLOCON SUBUNIT"/>
    <property type="match status" value="1"/>
</dbReference>
<evidence type="ECO:0000256" key="8">
    <source>
        <dbReference type="ARBA" id="ARBA00024235"/>
    </source>
</evidence>
<sequence length="164" mass="19795">MKRNNFIGFLKKYSYFLFFLVFFSLSICTIVMRKNHELNSSKKNIEEFKDIVDNLKKKTDLVSHKQNFLKKNRNIYSVLIGVNLSKQLFQKKKYTQAADVLKKILLITQEENLIFYIKLNLVKIYVKKKDFSSALEIINCVNDRVWKPLFQEYRKYIYLRKRSI</sequence>
<keyword evidence="3 9" id="KW-0812">Transmembrane</keyword>
<dbReference type="Gene3D" id="1.25.40.10">
    <property type="entry name" value="Tetratricopeptide repeat domain"/>
    <property type="match status" value="1"/>
</dbReference>
<dbReference type="InterPro" id="IPR018704">
    <property type="entry name" value="SecYEG/CpoB_TPR"/>
</dbReference>
<evidence type="ECO:0000256" key="9">
    <source>
        <dbReference type="SAM" id="Phobius"/>
    </source>
</evidence>
<keyword evidence="5 9" id="KW-0472">Membrane</keyword>
<reference evidence="11 12" key="1">
    <citation type="submission" date="2019-02" db="EMBL/GenBank/DDBJ databases">
        <authorList>
            <person name="Manzano-Marin A."/>
            <person name="Manzano-Marin A."/>
        </authorList>
    </citation>
    <scope>NUCLEOTIDE SEQUENCE [LARGE SCALE GENOMIC DNA]</scope>
    <source>
        <strain evidence="11 12">BuCipseudotaxifoliae</strain>
    </source>
</reference>
<keyword evidence="4 9" id="KW-1133">Transmembrane helix</keyword>
<evidence type="ECO:0000313" key="11">
    <source>
        <dbReference type="EMBL" id="VFP86306.1"/>
    </source>
</evidence>
<dbReference type="InterPro" id="IPR026039">
    <property type="entry name" value="YfgM"/>
</dbReference>
<evidence type="ECO:0000256" key="5">
    <source>
        <dbReference type="ARBA" id="ARBA00023136"/>
    </source>
</evidence>
<comment type="similarity">
    <text evidence="7">Belongs to the YfgM family.</text>
</comment>
<evidence type="ECO:0000259" key="10">
    <source>
        <dbReference type="Pfam" id="PF09976"/>
    </source>
</evidence>
<dbReference type="InterPro" id="IPR011990">
    <property type="entry name" value="TPR-like_helical_dom_sf"/>
</dbReference>
<evidence type="ECO:0000313" key="12">
    <source>
        <dbReference type="Proteomes" id="UP000294449"/>
    </source>
</evidence>
<dbReference type="GO" id="GO:0005886">
    <property type="term" value="C:plasma membrane"/>
    <property type="evidence" value="ECO:0007669"/>
    <property type="project" value="UniProtKB-SubCell"/>
</dbReference>
<evidence type="ECO:0000256" key="7">
    <source>
        <dbReference type="ARBA" id="ARBA00024197"/>
    </source>
</evidence>
<keyword evidence="2" id="KW-1003">Cell membrane</keyword>
<dbReference type="OrthoDB" id="6553964at2"/>
<comment type="subcellular location">
    <subcellularLocation>
        <location evidence="1">Cell membrane</location>
        <topology evidence="1">Single-pass type II membrane protein</topology>
    </subcellularLocation>
</comment>
<evidence type="ECO:0000256" key="6">
    <source>
        <dbReference type="ARBA" id="ARBA00023186"/>
    </source>
</evidence>
<accession>A0A451DI30</accession>
<dbReference type="GO" id="GO:0044877">
    <property type="term" value="F:protein-containing complex binding"/>
    <property type="evidence" value="ECO:0007669"/>
    <property type="project" value="InterPro"/>
</dbReference>
<dbReference type="RefSeq" id="WP_075474995.1">
    <property type="nucleotide sequence ID" value="NZ_LR217732.1"/>
</dbReference>